<dbReference type="GO" id="GO:0019898">
    <property type="term" value="C:extrinsic component of membrane"/>
    <property type="evidence" value="ECO:0007669"/>
    <property type="project" value="InterPro"/>
</dbReference>
<comment type="subcellular location">
    <subcellularLocation>
        <location evidence="1">Cell envelope</location>
    </subcellularLocation>
</comment>
<dbReference type="InterPro" id="IPR006143">
    <property type="entry name" value="RND_pump_MFP"/>
</dbReference>
<dbReference type="Gene3D" id="6.10.140.1990">
    <property type="match status" value="1"/>
</dbReference>
<feature type="domain" description="Multidrug resistance protein MdtA-like alpha-helical hairpin" evidence="6">
    <location>
        <begin position="103"/>
        <end position="177"/>
    </location>
</feature>
<dbReference type="GO" id="GO:0015562">
    <property type="term" value="F:efflux transmembrane transporter activity"/>
    <property type="evidence" value="ECO:0007669"/>
    <property type="project" value="TreeGrafter"/>
</dbReference>
<dbReference type="AlphaFoldDB" id="A0A6G5QHH2"/>
<dbReference type="Pfam" id="PF25917">
    <property type="entry name" value="BSH_RND"/>
    <property type="match status" value="1"/>
</dbReference>
<evidence type="ECO:0000313" key="10">
    <source>
        <dbReference type="Proteomes" id="UP000503264"/>
    </source>
</evidence>
<dbReference type="RefSeq" id="WP_171993908.1">
    <property type="nucleotide sequence ID" value="NZ_CP012542.1"/>
</dbReference>
<gene>
    <name evidence="9" type="primary">macA</name>
    <name evidence="9" type="ORF">CMUC_1262</name>
</gene>
<keyword evidence="4 5" id="KW-0175">Coiled coil</keyword>
<evidence type="ECO:0000256" key="2">
    <source>
        <dbReference type="ARBA" id="ARBA00009477"/>
    </source>
</evidence>
<feature type="domain" description="Multidrug resistance protein MdtA-like barrel-sandwich hybrid" evidence="7">
    <location>
        <begin position="54"/>
        <end position="208"/>
    </location>
</feature>
<dbReference type="Gene3D" id="2.40.30.170">
    <property type="match status" value="1"/>
</dbReference>
<proteinExistence type="inferred from homology"/>
<feature type="domain" description="Multidrug resistance protein MdtA-like C-terminal permuted SH3" evidence="8">
    <location>
        <begin position="312"/>
        <end position="368"/>
    </location>
</feature>
<dbReference type="GO" id="GO:1990195">
    <property type="term" value="C:macrolide transmembrane transporter complex"/>
    <property type="evidence" value="ECO:0007669"/>
    <property type="project" value="InterPro"/>
</dbReference>
<dbReference type="InterPro" id="IPR058625">
    <property type="entry name" value="MdtA-like_BSH"/>
</dbReference>
<dbReference type="InterPro" id="IPR030190">
    <property type="entry name" value="MacA_alpha-hairpin_sf"/>
</dbReference>
<comment type="similarity">
    <text evidence="2">Belongs to the membrane fusion protein (MFP) (TC 8.A.1) family.</text>
</comment>
<keyword evidence="10" id="KW-1185">Reference proteome</keyword>
<dbReference type="Gene3D" id="2.40.50.100">
    <property type="match status" value="1"/>
</dbReference>
<dbReference type="InterPro" id="IPR058627">
    <property type="entry name" value="MdtA-like_C"/>
</dbReference>
<dbReference type="NCBIfam" id="TIGR01730">
    <property type="entry name" value="RND_mfp"/>
    <property type="match status" value="1"/>
</dbReference>
<protein>
    <submittedName>
        <fullName evidence="9">Macrolide-specific efflux protein, membrane fusion protein MacA</fullName>
    </submittedName>
</protein>
<name>A0A6G5QHH2_9BACT</name>
<dbReference type="GO" id="GO:1990281">
    <property type="term" value="C:efflux pump complex"/>
    <property type="evidence" value="ECO:0007669"/>
    <property type="project" value="TreeGrafter"/>
</dbReference>
<organism evidence="9 10">
    <name type="scientific">Campylobacter mucosalis CCUG 21559</name>
    <dbReference type="NCBI Taxonomy" id="1032067"/>
    <lineage>
        <taxon>Bacteria</taxon>
        <taxon>Pseudomonadati</taxon>
        <taxon>Campylobacterota</taxon>
        <taxon>Epsilonproteobacteria</taxon>
        <taxon>Campylobacterales</taxon>
        <taxon>Campylobacteraceae</taxon>
        <taxon>Campylobacter</taxon>
    </lineage>
</organism>
<dbReference type="SUPFAM" id="SSF111369">
    <property type="entry name" value="HlyD-like secretion proteins"/>
    <property type="match status" value="1"/>
</dbReference>
<evidence type="ECO:0000259" key="7">
    <source>
        <dbReference type="Pfam" id="PF25917"/>
    </source>
</evidence>
<dbReference type="Proteomes" id="UP000503264">
    <property type="component" value="Chromosome"/>
</dbReference>
<keyword evidence="3" id="KW-0813">Transport</keyword>
<dbReference type="GO" id="GO:1990961">
    <property type="term" value="P:xenobiotic detoxification by transmembrane export across the plasma membrane"/>
    <property type="evidence" value="ECO:0007669"/>
    <property type="project" value="InterPro"/>
</dbReference>
<evidence type="ECO:0000256" key="4">
    <source>
        <dbReference type="ARBA" id="ARBA00023054"/>
    </source>
</evidence>
<dbReference type="GO" id="GO:0030313">
    <property type="term" value="C:cell envelope"/>
    <property type="evidence" value="ECO:0007669"/>
    <property type="project" value="UniProtKB-SubCell"/>
</dbReference>
<evidence type="ECO:0000256" key="1">
    <source>
        <dbReference type="ARBA" id="ARBA00004196"/>
    </source>
</evidence>
<evidence type="ECO:0000256" key="3">
    <source>
        <dbReference type="ARBA" id="ARBA00022448"/>
    </source>
</evidence>
<accession>A0A6G5QHH2</accession>
<evidence type="ECO:0000259" key="8">
    <source>
        <dbReference type="Pfam" id="PF25967"/>
    </source>
</evidence>
<dbReference type="EMBL" id="CP012542">
    <property type="protein sequence ID" value="QCD45027.1"/>
    <property type="molecule type" value="Genomic_DNA"/>
</dbReference>
<sequence length="384" mass="41800">MKKFIFIVAVLVAGFFAYEFLNPKPETEYITQKAIRGDLAYNVEANGEIFATELVDVGAQVSGQIKKLYVKLGDSVKQGDMIAEIDDETQKNNVENKRAQLLIYEAQLESAKVAYDVAKSQFERENSLFKANATSKQNYENAKNTMASAKAKIGELNAQINQAKIALDTALIDLGYTKILAPRNGVVVSVPVEEGQTINANQTTPTIVYIADLSSVKLKMQIAEGDITKIKVGTKVEYEILSDDKKFTTSVSSIDPGLTTLSDGKYTTTSTSSTSSTSAVYYYAQSIVDNKDGILRIGMTTQNSLLIDEAKDAIIVPSIAVKKDGKKHFVQILSENSPKKVEVKVGISDGINTQILSGVSENDEIITAQGSSEEIAKMVEKAKF</sequence>
<dbReference type="PANTHER" id="PTHR30469">
    <property type="entry name" value="MULTIDRUG RESISTANCE PROTEIN MDTA"/>
    <property type="match status" value="1"/>
</dbReference>
<feature type="coiled-coil region" evidence="5">
    <location>
        <begin position="94"/>
        <end position="166"/>
    </location>
</feature>
<evidence type="ECO:0000313" key="9">
    <source>
        <dbReference type="EMBL" id="QCD45027.1"/>
    </source>
</evidence>
<dbReference type="Pfam" id="PF25967">
    <property type="entry name" value="RND-MFP_C"/>
    <property type="match status" value="1"/>
</dbReference>
<dbReference type="Pfam" id="PF25876">
    <property type="entry name" value="HH_MFP_RND"/>
    <property type="match status" value="1"/>
</dbReference>
<dbReference type="Gene3D" id="6.20.50.140">
    <property type="match status" value="1"/>
</dbReference>
<dbReference type="InterPro" id="IPR058624">
    <property type="entry name" value="MdtA-like_HH"/>
</dbReference>
<evidence type="ECO:0000259" key="6">
    <source>
        <dbReference type="Pfam" id="PF25876"/>
    </source>
</evidence>
<reference evidence="9 10" key="1">
    <citation type="submission" date="2016-07" db="EMBL/GenBank/DDBJ databases">
        <title>Comparative genomics of the Campylobacter concisus group.</title>
        <authorList>
            <person name="Miller W.G."/>
            <person name="Yee E."/>
            <person name="Chapman M.H."/>
            <person name="Huynh S."/>
            <person name="Bono J.L."/>
            <person name="On S.L.W."/>
            <person name="StLeger J."/>
            <person name="Foster G."/>
            <person name="Parker C.T."/>
        </authorList>
    </citation>
    <scope>NUCLEOTIDE SEQUENCE [LARGE SCALE GENOMIC DNA]</scope>
    <source>
        <strain evidence="9 10">CCUG 21559</strain>
    </source>
</reference>
<evidence type="ECO:0000256" key="5">
    <source>
        <dbReference type="SAM" id="Coils"/>
    </source>
</evidence>
<dbReference type="PANTHER" id="PTHR30469:SF33">
    <property type="entry name" value="SLR1207 PROTEIN"/>
    <property type="match status" value="1"/>
</dbReference>